<dbReference type="CDD" id="cd02110">
    <property type="entry name" value="SO_family_Moco_dimer"/>
    <property type="match status" value="1"/>
</dbReference>
<feature type="chain" id="PRO_5021930747" evidence="5">
    <location>
        <begin position="34"/>
        <end position="393"/>
    </location>
</feature>
<evidence type="ECO:0000256" key="4">
    <source>
        <dbReference type="ARBA" id="ARBA00023002"/>
    </source>
</evidence>
<dbReference type="InterPro" id="IPR036374">
    <property type="entry name" value="OxRdtase_Mopterin-bd_sf"/>
</dbReference>
<dbReference type="AlphaFoldDB" id="A0A518DMC8"/>
<feature type="signal peptide" evidence="5">
    <location>
        <begin position="1"/>
        <end position="33"/>
    </location>
</feature>
<feature type="domain" description="Moybdenum cofactor oxidoreductase dimerisation" evidence="7">
    <location>
        <begin position="270"/>
        <end position="367"/>
    </location>
</feature>
<dbReference type="GO" id="GO:0008482">
    <property type="term" value="F:sulfite oxidase activity"/>
    <property type="evidence" value="ECO:0007669"/>
    <property type="project" value="TreeGrafter"/>
</dbReference>
<keyword evidence="4 8" id="KW-0560">Oxidoreductase</keyword>
<dbReference type="KEGG" id="lcre:Pla8534_07710"/>
<evidence type="ECO:0000313" key="9">
    <source>
        <dbReference type="Proteomes" id="UP000317648"/>
    </source>
</evidence>
<dbReference type="Gene3D" id="2.60.40.650">
    <property type="match status" value="1"/>
</dbReference>
<dbReference type="GO" id="GO:0043546">
    <property type="term" value="F:molybdopterin cofactor binding"/>
    <property type="evidence" value="ECO:0007669"/>
    <property type="project" value="TreeGrafter"/>
</dbReference>
<dbReference type="GO" id="GO:0030151">
    <property type="term" value="F:molybdenum ion binding"/>
    <property type="evidence" value="ECO:0007669"/>
    <property type="project" value="InterPro"/>
</dbReference>
<proteinExistence type="predicted"/>
<dbReference type="RefSeq" id="WP_145049420.1">
    <property type="nucleotide sequence ID" value="NZ_CP036433.1"/>
</dbReference>
<dbReference type="PANTHER" id="PTHR19372">
    <property type="entry name" value="SULFITE REDUCTASE"/>
    <property type="match status" value="1"/>
</dbReference>
<reference evidence="8 9" key="1">
    <citation type="submission" date="2019-02" db="EMBL/GenBank/DDBJ databases">
        <title>Deep-cultivation of Planctomycetes and their phenomic and genomic characterization uncovers novel biology.</title>
        <authorList>
            <person name="Wiegand S."/>
            <person name="Jogler M."/>
            <person name="Boedeker C."/>
            <person name="Pinto D."/>
            <person name="Vollmers J."/>
            <person name="Rivas-Marin E."/>
            <person name="Kohn T."/>
            <person name="Peeters S.H."/>
            <person name="Heuer A."/>
            <person name="Rast P."/>
            <person name="Oberbeckmann S."/>
            <person name="Bunk B."/>
            <person name="Jeske O."/>
            <person name="Meyerdierks A."/>
            <person name="Storesund J.E."/>
            <person name="Kallscheuer N."/>
            <person name="Luecker S."/>
            <person name="Lage O.M."/>
            <person name="Pohl T."/>
            <person name="Merkel B.J."/>
            <person name="Hornburger P."/>
            <person name="Mueller R.-W."/>
            <person name="Bruemmer F."/>
            <person name="Labrenz M."/>
            <person name="Spormann A.M."/>
            <person name="Op den Camp H."/>
            <person name="Overmann J."/>
            <person name="Amann R."/>
            <person name="Jetten M.S.M."/>
            <person name="Mascher T."/>
            <person name="Medema M.H."/>
            <person name="Devos D.P."/>
            <person name="Kaster A.-K."/>
            <person name="Ovreas L."/>
            <person name="Rohde M."/>
            <person name="Galperin M.Y."/>
            <person name="Jogler C."/>
        </authorList>
    </citation>
    <scope>NUCLEOTIDE SEQUENCE [LARGE SCALE GENOMIC DNA]</scope>
    <source>
        <strain evidence="8 9">Pla85_3_4</strain>
    </source>
</reference>
<evidence type="ECO:0000256" key="5">
    <source>
        <dbReference type="SAM" id="SignalP"/>
    </source>
</evidence>
<dbReference type="InterPro" id="IPR006311">
    <property type="entry name" value="TAT_signal"/>
</dbReference>
<dbReference type="Gene3D" id="3.90.420.10">
    <property type="entry name" value="Oxidoreductase, molybdopterin-binding domain"/>
    <property type="match status" value="1"/>
</dbReference>
<dbReference type="SUPFAM" id="SSF81296">
    <property type="entry name" value="E set domains"/>
    <property type="match status" value="1"/>
</dbReference>
<organism evidence="8 9">
    <name type="scientific">Lignipirellula cremea</name>
    <dbReference type="NCBI Taxonomy" id="2528010"/>
    <lineage>
        <taxon>Bacteria</taxon>
        <taxon>Pseudomonadati</taxon>
        <taxon>Planctomycetota</taxon>
        <taxon>Planctomycetia</taxon>
        <taxon>Pirellulales</taxon>
        <taxon>Pirellulaceae</taxon>
        <taxon>Lignipirellula</taxon>
    </lineage>
</organism>
<dbReference type="EC" id="1.8.-.-" evidence="8"/>
<keyword evidence="5" id="KW-0732">Signal</keyword>
<dbReference type="EMBL" id="CP036433">
    <property type="protein sequence ID" value="QDU92996.1"/>
    <property type="molecule type" value="Genomic_DNA"/>
</dbReference>
<comment type="cofactor">
    <cofactor evidence="1">
        <name>Mo-molybdopterin</name>
        <dbReference type="ChEBI" id="CHEBI:71302"/>
    </cofactor>
</comment>
<accession>A0A518DMC8</accession>
<dbReference type="PROSITE" id="PS51318">
    <property type="entry name" value="TAT"/>
    <property type="match status" value="1"/>
</dbReference>
<keyword evidence="3" id="KW-0479">Metal-binding</keyword>
<dbReference type="Proteomes" id="UP000317648">
    <property type="component" value="Chromosome"/>
</dbReference>
<dbReference type="SUPFAM" id="SSF56524">
    <property type="entry name" value="Oxidoreductase molybdopterin-binding domain"/>
    <property type="match status" value="1"/>
</dbReference>
<evidence type="ECO:0000256" key="1">
    <source>
        <dbReference type="ARBA" id="ARBA00001924"/>
    </source>
</evidence>
<protein>
    <submittedName>
        <fullName evidence="8">Sulfoxide reductase catalytic subunit YedY</fullName>
        <ecNumber evidence="8">1.8.-.-</ecNumber>
    </submittedName>
</protein>
<dbReference type="GO" id="GO:0006790">
    <property type="term" value="P:sulfur compound metabolic process"/>
    <property type="evidence" value="ECO:0007669"/>
    <property type="project" value="TreeGrafter"/>
</dbReference>
<name>A0A518DMC8_9BACT</name>
<evidence type="ECO:0000256" key="2">
    <source>
        <dbReference type="ARBA" id="ARBA00022505"/>
    </source>
</evidence>
<dbReference type="InterPro" id="IPR008335">
    <property type="entry name" value="Mopterin_OxRdtase_euk"/>
</dbReference>
<dbReference type="InterPro" id="IPR005066">
    <property type="entry name" value="MoCF_OxRdtse_dimer"/>
</dbReference>
<dbReference type="InterPro" id="IPR014756">
    <property type="entry name" value="Ig_E-set"/>
</dbReference>
<dbReference type="GO" id="GO:0020037">
    <property type="term" value="F:heme binding"/>
    <property type="evidence" value="ECO:0007669"/>
    <property type="project" value="TreeGrafter"/>
</dbReference>
<dbReference type="PRINTS" id="PR00407">
    <property type="entry name" value="EUMOPTERIN"/>
</dbReference>
<dbReference type="Pfam" id="PF00174">
    <property type="entry name" value="Oxidored_molyb"/>
    <property type="match status" value="1"/>
</dbReference>
<evidence type="ECO:0000313" key="8">
    <source>
        <dbReference type="EMBL" id="QDU92996.1"/>
    </source>
</evidence>
<sequence precursor="true">MTQQPNRRQAFQTGASVAAALFAWAAIPQWAMAADADTGELVPFLDMPRTPPNRLDWEALNEWLTPQDQVFSVQHYGIPEVNAQEYKLEIDGLVEKPMRLSIEDLKTRPQEEVLMTLECSGNGAGKGFINAIYNSRWKGTPLAPLLKECGVKKEAIEAVFFGADTKEEILRPMTKSELKVEVPFGRSLSVEDALNKGAILAYERNGEPMETRNGAPLRLIVPGLYGIANVKWLQRIELRDRRYMGRYMARDYVTVRGEMQGDEVVFVESSVAKMNLKSIIARVTRGDTVDGGIPCQAMGAAWDDGTGVAQVEVKVDDGPWKKAVLAEEPRSKYCWTFFSIDLGNLAPGEHEIVSRAIDVDGRVQPAEGDDEIALKKTYWEAYQQWPRKINLEA</sequence>
<feature type="domain" description="Oxidoreductase molybdopterin-binding" evidence="6">
    <location>
        <begin position="75"/>
        <end position="245"/>
    </location>
</feature>
<keyword evidence="2" id="KW-0500">Molybdenum</keyword>
<dbReference type="Pfam" id="PF03404">
    <property type="entry name" value="Mo-co_dimer"/>
    <property type="match status" value="1"/>
</dbReference>
<evidence type="ECO:0000256" key="3">
    <source>
        <dbReference type="ARBA" id="ARBA00022723"/>
    </source>
</evidence>
<dbReference type="OrthoDB" id="9778777at2"/>
<evidence type="ECO:0000259" key="6">
    <source>
        <dbReference type="Pfam" id="PF00174"/>
    </source>
</evidence>
<dbReference type="InterPro" id="IPR000572">
    <property type="entry name" value="OxRdtase_Mopterin-bd_dom"/>
</dbReference>
<evidence type="ECO:0000259" key="7">
    <source>
        <dbReference type="Pfam" id="PF03404"/>
    </source>
</evidence>
<gene>
    <name evidence="8" type="primary">yedY_1</name>
    <name evidence="8" type="ORF">Pla8534_07710</name>
</gene>
<keyword evidence="9" id="KW-1185">Reference proteome</keyword>
<dbReference type="PANTHER" id="PTHR19372:SF7">
    <property type="entry name" value="SULFITE OXIDASE, MITOCHONDRIAL"/>
    <property type="match status" value="1"/>
</dbReference>